<keyword evidence="3" id="KW-1133">Transmembrane helix</keyword>
<evidence type="ECO:0000256" key="3">
    <source>
        <dbReference type="SAM" id="Phobius"/>
    </source>
</evidence>
<protein>
    <recommendedName>
        <fullName evidence="6">Competence protein ComGF</fullName>
    </recommendedName>
</protein>
<feature type="transmembrane region" description="Helical" evidence="3">
    <location>
        <begin position="20"/>
        <end position="38"/>
    </location>
</feature>
<keyword evidence="3" id="KW-0472">Membrane</keyword>
<evidence type="ECO:0000313" key="5">
    <source>
        <dbReference type="Proteomes" id="UP000548787"/>
    </source>
</evidence>
<name>A0A7W1T4S6_9LIST</name>
<dbReference type="GO" id="GO:0030420">
    <property type="term" value="P:establishment of competence for transformation"/>
    <property type="evidence" value="ECO:0007669"/>
    <property type="project" value="UniProtKB-KW"/>
</dbReference>
<dbReference type="AlphaFoldDB" id="A0A7W1T4S6"/>
<keyword evidence="3" id="KW-0812">Transmembrane</keyword>
<evidence type="ECO:0000256" key="2">
    <source>
        <dbReference type="ARBA" id="ARBA00023287"/>
    </source>
</evidence>
<evidence type="ECO:0000313" key="4">
    <source>
        <dbReference type="EMBL" id="MBA3925377.1"/>
    </source>
</evidence>
<dbReference type="Pfam" id="PF15980">
    <property type="entry name" value="ComGF"/>
    <property type="match status" value="1"/>
</dbReference>
<dbReference type="RefSeq" id="WP_181675602.1">
    <property type="nucleotide sequence ID" value="NZ_JABJVM010000002.1"/>
</dbReference>
<keyword evidence="5" id="KW-1185">Reference proteome</keyword>
<reference evidence="4 5" key="1">
    <citation type="submission" date="2020-08" db="EMBL/GenBank/DDBJ databases">
        <title>Listeria ohnekaius sp. nov. and Listeria portnoyii sp. nov. isolated from non-agricultural and natural environments.</title>
        <authorList>
            <person name="Weller D."/>
            <person name="Belias A.M."/>
            <person name="Liao J."/>
            <person name="Guo S."/>
            <person name="Orsi R.H."/>
            <person name="Wiedmann M."/>
        </authorList>
    </citation>
    <scope>NUCLEOTIDE SEQUENCE [LARGE SCALE GENOMIC DNA]</scope>
    <source>
        <strain evidence="4 5">FSL W9-0585</strain>
    </source>
</reference>
<gene>
    <name evidence="4" type="ORF">HPK16_03390</name>
</gene>
<keyword evidence="2" id="KW-0178">Competence</keyword>
<evidence type="ECO:0000256" key="1">
    <source>
        <dbReference type="ARBA" id="ARBA00004241"/>
    </source>
</evidence>
<dbReference type="Proteomes" id="UP000548787">
    <property type="component" value="Unassembled WGS sequence"/>
</dbReference>
<dbReference type="PROSITE" id="PS00409">
    <property type="entry name" value="PROKAR_NTER_METHYL"/>
    <property type="match status" value="1"/>
</dbReference>
<dbReference type="InterPro" id="IPR016977">
    <property type="entry name" value="ComGF"/>
</dbReference>
<dbReference type="NCBIfam" id="NF041002">
    <property type="entry name" value="pilin_ComGF"/>
    <property type="match status" value="1"/>
</dbReference>
<evidence type="ECO:0008006" key="6">
    <source>
        <dbReference type="Google" id="ProtNLM"/>
    </source>
</evidence>
<accession>A0A7W1T4S6</accession>
<dbReference type="InterPro" id="IPR012902">
    <property type="entry name" value="N_methyl_site"/>
</dbReference>
<comment type="subcellular location">
    <subcellularLocation>
        <location evidence="1">Cell surface</location>
    </subcellularLocation>
</comment>
<proteinExistence type="predicted"/>
<comment type="caution">
    <text evidence="4">The sequence shown here is derived from an EMBL/GenBank/DDBJ whole genome shotgun (WGS) entry which is preliminary data.</text>
</comment>
<dbReference type="EMBL" id="JABJVM010000002">
    <property type="protein sequence ID" value="MBA3925377.1"/>
    <property type="molecule type" value="Genomic_DNA"/>
</dbReference>
<dbReference type="GO" id="GO:0009986">
    <property type="term" value="C:cell surface"/>
    <property type="evidence" value="ECO:0007669"/>
    <property type="project" value="UniProtKB-SubCell"/>
</dbReference>
<sequence length="151" mass="17624">MLKKIFVTLLNKHGFTLIESLFSLLIVIIVASFIPLIFQSYASVLKVMDIDKNYEWQLFMNHTKKELNTGTKLTVTDHKITFIAQSKLVTYEAYQNLTRRSVDNKGHEPLLTNIKQDKWSKKSEEELLYEVTFEDDTQLSARFYIQPEGSK</sequence>
<organism evidence="4 5">
    <name type="scientific">Listeria rustica</name>
    <dbReference type="NCBI Taxonomy" id="2713503"/>
    <lineage>
        <taxon>Bacteria</taxon>
        <taxon>Bacillati</taxon>
        <taxon>Bacillota</taxon>
        <taxon>Bacilli</taxon>
        <taxon>Bacillales</taxon>
        <taxon>Listeriaceae</taxon>
        <taxon>Listeria</taxon>
    </lineage>
</organism>